<organism evidence="1 2">
    <name type="scientific">Gossypium australe</name>
    <dbReference type="NCBI Taxonomy" id="47621"/>
    <lineage>
        <taxon>Eukaryota</taxon>
        <taxon>Viridiplantae</taxon>
        <taxon>Streptophyta</taxon>
        <taxon>Embryophyta</taxon>
        <taxon>Tracheophyta</taxon>
        <taxon>Spermatophyta</taxon>
        <taxon>Magnoliopsida</taxon>
        <taxon>eudicotyledons</taxon>
        <taxon>Gunneridae</taxon>
        <taxon>Pentapetalae</taxon>
        <taxon>rosids</taxon>
        <taxon>malvids</taxon>
        <taxon>Malvales</taxon>
        <taxon>Malvaceae</taxon>
        <taxon>Malvoideae</taxon>
        <taxon>Gossypium</taxon>
    </lineage>
</organism>
<dbReference type="OrthoDB" id="111931at2759"/>
<name>A0A5B6VXS5_9ROSI</name>
<protein>
    <submittedName>
        <fullName evidence="1">Reverse transcriptase</fullName>
    </submittedName>
</protein>
<dbReference type="GO" id="GO:0003964">
    <property type="term" value="F:RNA-directed DNA polymerase activity"/>
    <property type="evidence" value="ECO:0007669"/>
    <property type="project" value="UniProtKB-KW"/>
</dbReference>
<evidence type="ECO:0000313" key="1">
    <source>
        <dbReference type="EMBL" id="KAA3473627.1"/>
    </source>
</evidence>
<dbReference type="EMBL" id="SMMG02000005">
    <property type="protein sequence ID" value="KAA3473627.1"/>
    <property type="molecule type" value="Genomic_DNA"/>
</dbReference>
<sequence length="62" mass="7284">MDITKQELRVMMYLGQLFDQGMVNAPKNVFEVRSFLGLAKDREGFFYDSITSDSIIEKERKF</sequence>
<keyword evidence="1" id="KW-0695">RNA-directed DNA polymerase</keyword>
<accession>A0A5B6VXS5</accession>
<gene>
    <name evidence="1" type="ORF">EPI10_023990</name>
</gene>
<keyword evidence="2" id="KW-1185">Reference proteome</keyword>
<comment type="caution">
    <text evidence="1">The sequence shown here is derived from an EMBL/GenBank/DDBJ whole genome shotgun (WGS) entry which is preliminary data.</text>
</comment>
<keyword evidence="1" id="KW-0808">Transferase</keyword>
<dbReference type="AlphaFoldDB" id="A0A5B6VXS5"/>
<evidence type="ECO:0000313" key="2">
    <source>
        <dbReference type="Proteomes" id="UP000325315"/>
    </source>
</evidence>
<proteinExistence type="predicted"/>
<keyword evidence="1" id="KW-0548">Nucleotidyltransferase</keyword>
<dbReference type="Proteomes" id="UP000325315">
    <property type="component" value="Unassembled WGS sequence"/>
</dbReference>
<reference evidence="2" key="1">
    <citation type="journal article" date="2019" name="Plant Biotechnol. J.">
        <title>Genome sequencing of the Australian wild diploid species Gossypium australe highlights disease resistance and delayed gland morphogenesis.</title>
        <authorList>
            <person name="Cai Y."/>
            <person name="Cai X."/>
            <person name="Wang Q."/>
            <person name="Wang P."/>
            <person name="Zhang Y."/>
            <person name="Cai C."/>
            <person name="Xu Y."/>
            <person name="Wang K."/>
            <person name="Zhou Z."/>
            <person name="Wang C."/>
            <person name="Geng S."/>
            <person name="Li B."/>
            <person name="Dong Q."/>
            <person name="Hou Y."/>
            <person name="Wang H."/>
            <person name="Ai P."/>
            <person name="Liu Z."/>
            <person name="Yi F."/>
            <person name="Sun M."/>
            <person name="An G."/>
            <person name="Cheng J."/>
            <person name="Zhang Y."/>
            <person name="Shi Q."/>
            <person name="Xie Y."/>
            <person name="Shi X."/>
            <person name="Chang Y."/>
            <person name="Huang F."/>
            <person name="Chen Y."/>
            <person name="Hong S."/>
            <person name="Mi L."/>
            <person name="Sun Q."/>
            <person name="Zhang L."/>
            <person name="Zhou B."/>
            <person name="Peng R."/>
            <person name="Zhang X."/>
            <person name="Liu F."/>
        </authorList>
    </citation>
    <scope>NUCLEOTIDE SEQUENCE [LARGE SCALE GENOMIC DNA]</scope>
    <source>
        <strain evidence="2">cv. PA1801</strain>
    </source>
</reference>